<protein>
    <recommendedName>
        <fullName evidence="12">Tail specific protease domain-containing protein</fullName>
    </recommendedName>
</protein>
<accession>A0A5J4WPC4</accession>
<dbReference type="Pfam" id="PF03572">
    <property type="entry name" value="Peptidase_S41"/>
    <property type="match status" value="1"/>
</dbReference>
<keyword evidence="6" id="KW-0175">Coiled coil</keyword>
<feature type="non-terminal residue" evidence="10">
    <location>
        <position position="1"/>
    </location>
</feature>
<feature type="domain" description="Replication factor A C-terminal" evidence="9">
    <location>
        <begin position="56"/>
        <end position="197"/>
    </location>
</feature>
<evidence type="ECO:0000256" key="4">
    <source>
        <dbReference type="ARBA" id="ARBA00022833"/>
    </source>
</evidence>
<keyword evidence="4" id="KW-0862">Zinc</keyword>
<evidence type="ECO:0000256" key="5">
    <source>
        <dbReference type="ARBA" id="ARBA00023125"/>
    </source>
</evidence>
<keyword evidence="2" id="KW-0479">Metal-binding</keyword>
<dbReference type="InterPro" id="IPR005151">
    <property type="entry name" value="Tail-specific_protease"/>
</dbReference>
<keyword evidence="7" id="KW-0812">Transmembrane</keyword>
<keyword evidence="5" id="KW-0238">DNA-binding</keyword>
<comment type="similarity">
    <text evidence="1">Belongs to the replication factor A protein 1 family.</text>
</comment>
<name>A0A5J4WPC4_9EUKA</name>
<evidence type="ECO:0000256" key="1">
    <source>
        <dbReference type="ARBA" id="ARBA00005690"/>
    </source>
</evidence>
<evidence type="ECO:0000259" key="8">
    <source>
        <dbReference type="Pfam" id="PF03572"/>
    </source>
</evidence>
<keyword evidence="7" id="KW-1133">Transmembrane helix</keyword>
<dbReference type="Proteomes" id="UP000324800">
    <property type="component" value="Unassembled WGS sequence"/>
</dbReference>
<proteinExistence type="inferred from homology"/>
<keyword evidence="7" id="KW-0472">Membrane</keyword>
<dbReference type="OrthoDB" id="2437318at2759"/>
<dbReference type="SUPFAM" id="SSF50249">
    <property type="entry name" value="Nucleic acid-binding proteins"/>
    <property type="match status" value="1"/>
</dbReference>
<feature type="coiled-coil region" evidence="6">
    <location>
        <begin position="547"/>
        <end position="577"/>
    </location>
</feature>
<keyword evidence="3" id="KW-0863">Zinc-finger</keyword>
<dbReference type="InterPro" id="IPR047192">
    <property type="entry name" value="Euk_RPA1_DBD_C"/>
</dbReference>
<organism evidence="10 11">
    <name type="scientific">Streblomastix strix</name>
    <dbReference type="NCBI Taxonomy" id="222440"/>
    <lineage>
        <taxon>Eukaryota</taxon>
        <taxon>Metamonada</taxon>
        <taxon>Preaxostyla</taxon>
        <taxon>Oxymonadida</taxon>
        <taxon>Streblomastigidae</taxon>
        <taxon>Streblomastix</taxon>
    </lineage>
</organism>
<dbReference type="Gene3D" id="2.40.50.140">
    <property type="entry name" value="Nucleic acid-binding proteins"/>
    <property type="match status" value="1"/>
</dbReference>
<comment type="caution">
    <text evidence="10">The sequence shown here is derived from an EMBL/GenBank/DDBJ whole genome shotgun (WGS) entry which is preliminary data.</text>
</comment>
<evidence type="ECO:0000256" key="6">
    <source>
        <dbReference type="SAM" id="Coils"/>
    </source>
</evidence>
<reference evidence="10 11" key="1">
    <citation type="submission" date="2019-03" db="EMBL/GenBank/DDBJ databases">
        <title>Single cell metagenomics reveals metabolic interactions within the superorganism composed of flagellate Streblomastix strix and complex community of Bacteroidetes bacteria on its surface.</title>
        <authorList>
            <person name="Treitli S.C."/>
            <person name="Kolisko M."/>
            <person name="Husnik F."/>
            <person name="Keeling P."/>
            <person name="Hampl V."/>
        </authorList>
    </citation>
    <scope>NUCLEOTIDE SEQUENCE [LARGE SCALE GENOMIC DNA]</scope>
    <source>
        <strain evidence="10">ST1C</strain>
    </source>
</reference>
<dbReference type="GO" id="GO:0006508">
    <property type="term" value="P:proteolysis"/>
    <property type="evidence" value="ECO:0007669"/>
    <property type="project" value="InterPro"/>
</dbReference>
<gene>
    <name evidence="10" type="ORF">EZS28_007501</name>
</gene>
<dbReference type="InterPro" id="IPR052766">
    <property type="entry name" value="S41A_metabolite_peptidase"/>
</dbReference>
<evidence type="ECO:0008006" key="12">
    <source>
        <dbReference type="Google" id="ProtNLM"/>
    </source>
</evidence>
<evidence type="ECO:0000256" key="3">
    <source>
        <dbReference type="ARBA" id="ARBA00022771"/>
    </source>
</evidence>
<feature type="domain" description="Tail specific protease" evidence="8">
    <location>
        <begin position="618"/>
        <end position="789"/>
    </location>
</feature>
<dbReference type="CDD" id="cd04476">
    <property type="entry name" value="RPA1_DBD_C"/>
    <property type="match status" value="1"/>
</dbReference>
<dbReference type="GO" id="GO:0008236">
    <property type="term" value="F:serine-type peptidase activity"/>
    <property type="evidence" value="ECO:0007669"/>
    <property type="project" value="InterPro"/>
</dbReference>
<evidence type="ECO:0000256" key="2">
    <source>
        <dbReference type="ARBA" id="ARBA00022723"/>
    </source>
</evidence>
<sequence>LRIWWERTGKKIYNTFEGVRSSANTSVVNIQSKLPRYTFLIVKQQGIGTIEKQPDFFSIIANPVTFQRENMFYNACPNEKCGKKVDGTKCQICGEVVPTVRYIVNVLLCDHTGSAWVYLFAQRAEDFFKMKAGMFLTDLSRLEKKNPSEFYKIKNDCLLKPRLWKIKAALDNYQGQNNVKYTCISVDNVLFSRESREILLNIFEYLSDEEKQQNGMIVLPPNEATDVVAKMPNLDPCLSNNPVSSGSCQCTFEFHPDGCACNLYSYQQYSLEQALGCLRSIPLTAPEKSTTIDLLKNYLSGYVFLDTSLNPSGAPIGYGKHDVDIMGSLDAIGSNESYTNTFDFYEDIMVLLNKLKDPHTIFTPPCVSKFYYGYYYSIDVRRDSIDTPYYVMIDNHKAEKINMNGLPVYSSGTTENEGTMDPIEAISRFAEEEVPISRNPSTRFNSAAGYDFRVRRASLYKHPEHGSISFSYKEGSNIRESTEQFHVRVAGNINQLKDECPIHSDHSTSAQSNNQIRIMDRIKTRVKQVWNGMKQKFNGTMKKKNENDVKQQQQQQIQKFLKDLEEEQTKITQELEDRIRHKDLFSLIEEKIEILNNFIYAPYPSSGNPEVMAYRLTNEKVVKQFTNKNDADNYVERLIIDVRGNGGGSVVAGRQTLNYLFPQVGHPLYQTVDEMKTDINEQMAKLTSYITEYQYNIDEVVLDIETLLPKPTYYTQSTIKRTTASKNSSKTLTVDLTDKFVMYKGNSDDFLQFTADWDLKRKDLFSPENVLVISDGNCASACSQFVKHIGLKHLGRIAGIGISDPYNSNARFDIGMASSTSIRSVDTVQTFKGYNYDEYFTVDKNKLPKNLYRVGSKLTWSNKGGYGFTEDSKELLLEYAIVDPDFRVEYQPQDTAPYYDEEDQRILLYLEVLSEEDKLLVSTTGESKKCFSWEVDVSGAESKGNCKKCVKDDQHTVFGHPCSSRGQTEADGTSKIGIVDSESCVFSHCKVGYYRKNVDIGSGIFKNQCIQIPLGPNQLQSDITPDKSEDIVSDSDICSCSVALIGTPGYPNICPAYCTSKDEPTSDCVCNTESTSYPVATCQSEKKCTVSSIETVDEGSCTCSESNYPQGCKCPTIPSELTGISKDRCPCLASGDDPRADGICSAYCTSKDEPTSDCVCNNESTNYSLSTCQYDKLCTVLTGKTPSQCACTGDSDPRLDCICTSHNTPNNCKCSNESTGNYTKYKCEKEERVSLKTVFIIIGSVVGGVLIIIIIIIIIIICVVKPRKMQTLKNIHSIKKTGPNDKDIDKRKRVIMLDTNYW</sequence>
<dbReference type="GO" id="GO:0003677">
    <property type="term" value="F:DNA binding"/>
    <property type="evidence" value="ECO:0007669"/>
    <property type="project" value="UniProtKB-KW"/>
</dbReference>
<dbReference type="SUPFAM" id="SSF52096">
    <property type="entry name" value="ClpP/crotonase"/>
    <property type="match status" value="1"/>
</dbReference>
<dbReference type="PANTHER" id="PTHR37049">
    <property type="entry name" value="PEPTIDASE S41 FAMILY PROTEIN"/>
    <property type="match status" value="1"/>
</dbReference>
<dbReference type="EMBL" id="SNRW01001295">
    <property type="protein sequence ID" value="KAA6396967.1"/>
    <property type="molecule type" value="Genomic_DNA"/>
</dbReference>
<dbReference type="Pfam" id="PF08646">
    <property type="entry name" value="Rep_fac-A_C"/>
    <property type="match status" value="1"/>
</dbReference>
<dbReference type="GO" id="GO:0008270">
    <property type="term" value="F:zinc ion binding"/>
    <property type="evidence" value="ECO:0007669"/>
    <property type="project" value="UniProtKB-KW"/>
</dbReference>
<evidence type="ECO:0000313" key="11">
    <source>
        <dbReference type="Proteomes" id="UP000324800"/>
    </source>
</evidence>
<dbReference type="InterPro" id="IPR029045">
    <property type="entry name" value="ClpP/crotonase-like_dom_sf"/>
</dbReference>
<dbReference type="Gene3D" id="3.90.226.10">
    <property type="entry name" value="2-enoyl-CoA Hydratase, Chain A, domain 1"/>
    <property type="match status" value="1"/>
</dbReference>
<feature type="transmembrane region" description="Helical" evidence="7">
    <location>
        <begin position="1238"/>
        <end position="1264"/>
    </location>
</feature>
<dbReference type="PANTHER" id="PTHR37049:SF4">
    <property type="entry name" value="RHODANESE DOMAIN-CONTAINING PROTEIN"/>
    <property type="match status" value="1"/>
</dbReference>
<evidence type="ECO:0000259" key="9">
    <source>
        <dbReference type="Pfam" id="PF08646"/>
    </source>
</evidence>
<dbReference type="InterPro" id="IPR012340">
    <property type="entry name" value="NA-bd_OB-fold"/>
</dbReference>
<evidence type="ECO:0000256" key="7">
    <source>
        <dbReference type="SAM" id="Phobius"/>
    </source>
</evidence>
<evidence type="ECO:0000313" key="10">
    <source>
        <dbReference type="EMBL" id="KAA6396967.1"/>
    </source>
</evidence>
<dbReference type="InterPro" id="IPR013955">
    <property type="entry name" value="Rep_factor-A_C"/>
</dbReference>